<dbReference type="InterPro" id="IPR036875">
    <property type="entry name" value="Znf_CCHC_sf"/>
</dbReference>
<evidence type="ECO:0000256" key="4">
    <source>
        <dbReference type="ARBA" id="ARBA00022750"/>
    </source>
</evidence>
<keyword evidence="7" id="KW-0862">Zinc</keyword>
<dbReference type="STRING" id="48699.ENSPLAP00000025895"/>
<evidence type="ECO:0000259" key="8">
    <source>
        <dbReference type="PROSITE" id="PS50158"/>
    </source>
</evidence>
<evidence type="ECO:0000256" key="5">
    <source>
        <dbReference type="ARBA" id="ARBA00023125"/>
    </source>
</evidence>
<dbReference type="EC" id="3.1.26.4" evidence="2"/>
<proteinExistence type="inferred from homology"/>
<dbReference type="GO" id="GO:0004190">
    <property type="term" value="F:aspartic-type endopeptidase activity"/>
    <property type="evidence" value="ECO:0007669"/>
    <property type="project" value="UniProtKB-KW"/>
</dbReference>
<dbReference type="SUPFAM" id="SSF47353">
    <property type="entry name" value="Retrovirus capsid dimerization domain-like"/>
    <property type="match status" value="1"/>
</dbReference>
<dbReference type="GO" id="GO:0008270">
    <property type="term" value="F:zinc ion binding"/>
    <property type="evidence" value="ECO:0007669"/>
    <property type="project" value="UniProtKB-KW"/>
</dbReference>
<dbReference type="Gene3D" id="1.10.4020.10">
    <property type="entry name" value="DNA breaking-rejoining enzymes"/>
    <property type="match status" value="1"/>
</dbReference>
<keyword evidence="4" id="KW-0378">Hydrolase</keyword>
<evidence type="ECO:0000256" key="1">
    <source>
        <dbReference type="ARBA" id="ARBA00010879"/>
    </source>
</evidence>
<accession>A0A3B3VJE3</accession>
<name>A0A3B3VJE3_9TELE</name>
<dbReference type="GO" id="GO:0004523">
    <property type="term" value="F:RNA-DNA hybrid ribonuclease activity"/>
    <property type="evidence" value="ECO:0007669"/>
    <property type="project" value="UniProtKB-EC"/>
</dbReference>
<protein>
    <recommendedName>
        <fullName evidence="2">ribonuclease H</fullName>
        <ecNumber evidence="2">3.1.26.4</ecNumber>
    </recommendedName>
</protein>
<keyword evidence="6" id="KW-0511">Multifunctional enzyme</keyword>
<dbReference type="FunFam" id="3.10.20.370:FF:000001">
    <property type="entry name" value="Retrovirus-related Pol polyprotein from transposon 17.6-like protein"/>
    <property type="match status" value="1"/>
</dbReference>
<dbReference type="CDD" id="cd09274">
    <property type="entry name" value="RNase_HI_RT_Ty3"/>
    <property type="match status" value="1"/>
</dbReference>
<dbReference type="InterPro" id="IPR043502">
    <property type="entry name" value="DNA/RNA_pol_sf"/>
</dbReference>
<dbReference type="GeneTree" id="ENSGT01100000263500"/>
<dbReference type="InterPro" id="IPR038269">
    <property type="entry name" value="SCAN_sf"/>
</dbReference>
<feature type="domain" description="CCHC-type" evidence="8">
    <location>
        <begin position="207"/>
        <end position="221"/>
    </location>
</feature>
<dbReference type="Pfam" id="PF02023">
    <property type="entry name" value="SCAN"/>
    <property type="match status" value="1"/>
</dbReference>
<dbReference type="InterPro" id="IPR000477">
    <property type="entry name" value="RT_dom"/>
</dbReference>
<dbReference type="InterPro" id="IPR043128">
    <property type="entry name" value="Rev_trsase/Diguanyl_cyclase"/>
</dbReference>
<dbReference type="SMART" id="SM00343">
    <property type="entry name" value="ZnF_C2HC"/>
    <property type="match status" value="1"/>
</dbReference>
<evidence type="ECO:0000313" key="10">
    <source>
        <dbReference type="Proteomes" id="UP000261500"/>
    </source>
</evidence>
<dbReference type="AlphaFoldDB" id="A0A3B3VJE3"/>
<keyword evidence="7" id="KW-0863">Zinc-finger</keyword>
<evidence type="ECO:0000313" key="9">
    <source>
        <dbReference type="Ensembl" id="ENSPLAP00000025895.1"/>
    </source>
</evidence>
<keyword evidence="5" id="KW-0238">DNA-binding</keyword>
<dbReference type="InterPro" id="IPR003309">
    <property type="entry name" value="SCAN_dom"/>
</dbReference>
<dbReference type="Gene3D" id="4.10.60.10">
    <property type="entry name" value="Zinc finger, CCHC-type"/>
    <property type="match status" value="1"/>
</dbReference>
<dbReference type="InterPro" id="IPR050951">
    <property type="entry name" value="Retrovirus_Pol_polyprotein"/>
</dbReference>
<reference evidence="9" key="1">
    <citation type="submission" date="2025-08" db="UniProtKB">
        <authorList>
            <consortium name="Ensembl"/>
        </authorList>
    </citation>
    <scope>IDENTIFICATION</scope>
</reference>
<evidence type="ECO:0000256" key="3">
    <source>
        <dbReference type="ARBA" id="ARBA00022670"/>
    </source>
</evidence>
<dbReference type="SUPFAM" id="SSF56672">
    <property type="entry name" value="DNA/RNA polymerases"/>
    <property type="match status" value="1"/>
</dbReference>
<keyword evidence="3" id="KW-0645">Protease</keyword>
<dbReference type="FunFam" id="3.30.70.270:FF:000115">
    <property type="entry name" value="Polyprotein of retroviral origin, putative"/>
    <property type="match status" value="1"/>
</dbReference>
<dbReference type="PANTHER" id="PTHR37984:SF5">
    <property type="entry name" value="PROTEIN NYNRIN-LIKE"/>
    <property type="match status" value="1"/>
</dbReference>
<dbReference type="Proteomes" id="UP000261500">
    <property type="component" value="Unplaced"/>
</dbReference>
<comment type="similarity">
    <text evidence="1">Belongs to the beta type-B retroviral polymerase family. HERV class-II K(HML-2) pol subfamily.</text>
</comment>
<evidence type="ECO:0000256" key="7">
    <source>
        <dbReference type="PROSITE-ProRule" id="PRU00047"/>
    </source>
</evidence>
<dbReference type="SUPFAM" id="SSF57756">
    <property type="entry name" value="Retrovirus zinc finger-like domains"/>
    <property type="match status" value="1"/>
</dbReference>
<dbReference type="GO" id="GO:0003677">
    <property type="term" value="F:DNA binding"/>
    <property type="evidence" value="ECO:0007669"/>
    <property type="project" value="UniProtKB-KW"/>
</dbReference>
<dbReference type="InterPro" id="IPR001878">
    <property type="entry name" value="Znf_CCHC"/>
</dbReference>
<evidence type="ECO:0000256" key="6">
    <source>
        <dbReference type="ARBA" id="ARBA00023268"/>
    </source>
</evidence>
<reference evidence="9" key="2">
    <citation type="submission" date="2025-09" db="UniProtKB">
        <authorList>
            <consortium name="Ensembl"/>
        </authorList>
    </citation>
    <scope>IDENTIFICATION</scope>
</reference>
<dbReference type="Ensembl" id="ENSPLAT00000017397.1">
    <property type="protein sequence ID" value="ENSPLAP00000025895.1"/>
    <property type="gene ID" value="ENSPLAG00000013226.1"/>
</dbReference>
<dbReference type="Gene3D" id="3.30.70.270">
    <property type="match status" value="2"/>
</dbReference>
<dbReference type="InterPro" id="IPR041577">
    <property type="entry name" value="RT_RNaseH_2"/>
</dbReference>
<evidence type="ECO:0000256" key="2">
    <source>
        <dbReference type="ARBA" id="ARBA00012180"/>
    </source>
</evidence>
<dbReference type="PROSITE" id="PS50158">
    <property type="entry name" value="ZF_CCHC"/>
    <property type="match status" value="1"/>
</dbReference>
<dbReference type="Pfam" id="PF17919">
    <property type="entry name" value="RT_RNaseH_2"/>
    <property type="match status" value="1"/>
</dbReference>
<dbReference type="PANTHER" id="PTHR37984">
    <property type="entry name" value="PROTEIN CBG26694"/>
    <property type="match status" value="1"/>
</dbReference>
<keyword evidence="4" id="KW-0064">Aspartyl protease</keyword>
<sequence>VDKYFTLFERVALTLKWPKNVWTLLLQCALSGKAQEAYASLSVADSLDFEKVKSAILRAYELVPEAYRQKFRKLKKHYNQTYVDFVRDKEILFDRWCTAKNVADFAQLKQLILMEDFKNNLPEKVTTYLNENKVSDVSKAAVLVDEYMLTHKGNFERSHVFNKFDKSESNGKECAKTVSLESDIPAALGGVESKSDNRLDLKTNVTCFYCKKRGHIVANCPVLLKKNVKPVALIKTVNRVTQSLSTTKPCEHADFKPFVMDGFISVSLTGEKIPVKILRDTAASQSFILEGILPLNSDTAIGSVVPVRGFGMQDIGVPLHKVVIQSELWSGDAVVGVRPSFPIAGVSMIMGNDLAGGRVLVTPDVTPVPVLRDCPDELARTYPDVFTSCAVTRAARKRQQEENKDEFDLSETTFQRLMNVVLSGLSFCEAYLDDLVICSYTWTEHVDHLRTVFARLSEANLTVNLSKCQFSQATVTYLGKRVGGGQVRPVEAKVEAILSVPVPTTRTELRRYLAMVGYYRGFCKNFFSVAAPLTDLLSPKVAFIWSDQCQSAFEQTKHLLVNAPVLSAPRFDVPFKLAVDACDSGVGAVLLQDGTDGVEHPVSYFSKKLDKYQRWYSTIEKEALALVLALEHFEVYVGGSNGFVVVFTDHNPLVFLDRMRNKNRRLMNWSLRLQSFNISIQHIRGKDNVVADALSRL</sequence>
<organism evidence="9 10">
    <name type="scientific">Poecilia latipinna</name>
    <name type="common">sailfin molly</name>
    <dbReference type="NCBI Taxonomy" id="48699"/>
    <lineage>
        <taxon>Eukaryota</taxon>
        <taxon>Metazoa</taxon>
        <taxon>Chordata</taxon>
        <taxon>Craniata</taxon>
        <taxon>Vertebrata</taxon>
        <taxon>Euteleostomi</taxon>
        <taxon>Actinopterygii</taxon>
        <taxon>Neopterygii</taxon>
        <taxon>Teleostei</taxon>
        <taxon>Neoteleostei</taxon>
        <taxon>Acanthomorphata</taxon>
        <taxon>Ovalentaria</taxon>
        <taxon>Atherinomorphae</taxon>
        <taxon>Cyprinodontiformes</taxon>
        <taxon>Poeciliidae</taxon>
        <taxon>Poeciliinae</taxon>
        <taxon>Poecilia</taxon>
    </lineage>
</organism>
<keyword evidence="7" id="KW-0479">Metal-binding</keyword>
<dbReference type="GO" id="GO:0006508">
    <property type="term" value="P:proteolysis"/>
    <property type="evidence" value="ECO:0007669"/>
    <property type="project" value="UniProtKB-KW"/>
</dbReference>
<dbReference type="FunFam" id="3.30.70.270:FF:000003">
    <property type="entry name" value="Transposon Ty3-G Gag-Pol polyprotein"/>
    <property type="match status" value="1"/>
</dbReference>
<dbReference type="Pfam" id="PF00078">
    <property type="entry name" value="RVT_1"/>
    <property type="match status" value="1"/>
</dbReference>
<keyword evidence="10" id="KW-1185">Reference proteome</keyword>
<dbReference type="CDD" id="cd01647">
    <property type="entry name" value="RT_LTR"/>
    <property type="match status" value="1"/>
</dbReference>